<gene>
    <name evidence="17" type="primary">LOC106807541</name>
</gene>
<evidence type="ECO:0000256" key="8">
    <source>
        <dbReference type="ARBA" id="ARBA00022670"/>
    </source>
</evidence>
<keyword evidence="13" id="KW-0862">Zinc</keyword>
<evidence type="ECO:0000256" key="9">
    <source>
        <dbReference type="ARBA" id="ARBA00022723"/>
    </source>
</evidence>
<dbReference type="InterPro" id="IPR028889">
    <property type="entry name" value="USP"/>
</dbReference>
<organism evidence="16 17">
    <name type="scientific">Priapulus caudatus</name>
    <name type="common">Priapulid worm</name>
    <dbReference type="NCBI Taxonomy" id="37621"/>
    <lineage>
        <taxon>Eukaryota</taxon>
        <taxon>Metazoa</taxon>
        <taxon>Ecdysozoa</taxon>
        <taxon>Scalidophora</taxon>
        <taxon>Priapulida</taxon>
        <taxon>Priapulimorpha</taxon>
        <taxon>Priapulimorphida</taxon>
        <taxon>Priapulidae</taxon>
        <taxon>Priapulus</taxon>
    </lineage>
</organism>
<evidence type="ECO:0000259" key="14">
    <source>
        <dbReference type="PROSITE" id="PS50235"/>
    </source>
</evidence>
<dbReference type="SUPFAM" id="SSF74924">
    <property type="entry name" value="Cap-Gly domain"/>
    <property type="match status" value="3"/>
</dbReference>
<keyword evidence="8" id="KW-0645">Protease</keyword>
<evidence type="ECO:0000256" key="1">
    <source>
        <dbReference type="ARBA" id="ARBA00000707"/>
    </source>
</evidence>
<dbReference type="RefSeq" id="XP_014665395.1">
    <property type="nucleotide sequence ID" value="XM_014809909.1"/>
</dbReference>
<evidence type="ECO:0000256" key="13">
    <source>
        <dbReference type="ARBA" id="ARBA00022833"/>
    </source>
</evidence>
<dbReference type="SMART" id="SM01052">
    <property type="entry name" value="CAP_GLY"/>
    <property type="match status" value="3"/>
</dbReference>
<keyword evidence="6" id="KW-0963">Cytoplasm</keyword>
<evidence type="ECO:0000256" key="2">
    <source>
        <dbReference type="ARBA" id="ARBA00004300"/>
    </source>
</evidence>
<feature type="domain" description="USP" evidence="14">
    <location>
        <begin position="531"/>
        <end position="878"/>
    </location>
</feature>
<evidence type="ECO:0000313" key="17">
    <source>
        <dbReference type="RefSeq" id="XP_014665395.1"/>
    </source>
</evidence>
<evidence type="ECO:0000256" key="4">
    <source>
        <dbReference type="ARBA" id="ARBA00009085"/>
    </source>
</evidence>
<keyword evidence="7" id="KW-0597">Phosphoprotein</keyword>
<dbReference type="Gene3D" id="2.30.30.190">
    <property type="entry name" value="CAP Gly-rich-like domain"/>
    <property type="match status" value="3"/>
</dbReference>
<dbReference type="InterPro" id="IPR000938">
    <property type="entry name" value="CAP-Gly_domain"/>
</dbReference>
<dbReference type="GeneID" id="106807541"/>
<keyword evidence="10" id="KW-0833">Ubl conjugation pathway</keyword>
<dbReference type="Gene3D" id="3.90.70.10">
    <property type="entry name" value="Cysteine proteinases"/>
    <property type="match status" value="1"/>
</dbReference>
<dbReference type="InterPro" id="IPR036859">
    <property type="entry name" value="CAP-Gly_dom_sf"/>
</dbReference>
<name>A0ABM1DZM4_PRICU</name>
<evidence type="ECO:0000256" key="6">
    <source>
        <dbReference type="ARBA" id="ARBA00022490"/>
    </source>
</evidence>
<evidence type="ECO:0000256" key="11">
    <source>
        <dbReference type="ARBA" id="ARBA00022801"/>
    </source>
</evidence>
<sequence length="897" mass="102021">MSTSTQKDKTARIRYILLEDKYGQKRQISGMVRQFIDTEIEVEKGILLKLLDDVKDKRGIVHKEEKKVQLASIEREDVTLVCSVSDIFQLSSVEADLLLAISSPAIRMQVLHNDEWLREGSSIKEGDLIDVYLHGLSKAASGIVRYRGTVLGFKGTMFGIEMTSSSEILQTAATDGVWNEKQYFECPIGKGLFLPLSQIRLRVAVIPLNSRKGRSEKYAATAESPFPSRTLCVEPPLATGDRIVWMSDIGPEHGLVRWIGYLPEVGPEWTVGVQFDHPVGTGTGRYHDRQLFETKPKYASLIPILGLMREDEFLQQTVKHGVTGCQVVQEQKKILQQLEDKQQEQKSSIKSGTFSSISKNSRESLHRVVLTERDHPVISSDRKGSLTPYTHYEDVTELGIKGHIVQKCDLEVGSMVEVNMSGLPKYGVIRWIGIIPESSLAKPMAGVEMDEESVCCTEGTVNCRQYFQCPPKKGFFLYLHLCKKDSRFLEHPKSVNTQTSCAFGNMDSPCVEGDIPPPDIDDVSLVCGKSRGIQGHSNSCYLDATLFSMFAFTQVFDTILHRPKYSDDINEYEQVQKVLRDEFVNPLRQNMYVRADRVMKLRKFLDQLTSVSGLTGEEKDPEEFLNSLNQIFKADPFLKLSSGQDAYLYQVFMERDDKMVLPTVQQLFEESFVTSDLKLKEIPSCFIIQMPRFGKDYKMYKRIVPSLVLDITDVLENSPRQCSMCGMLAELECKQCFRQFGECLENISFCRKCIIQRHSHAGTVNHEPREILVPSEFQQYLQEQTAHEWQPYRIPRVHLELFAVVCIATSHYVAFVKSGSGLNTPWVFFDSMADRKGEEHGYNIPEICACPDLTTWLSGEGYSRIMREDPYLPDYAQRLLSDGYICMYQSSELMLYK</sequence>
<comment type="similarity">
    <text evidence="4">Belongs to the peptidase C19 family.</text>
</comment>
<evidence type="ECO:0000256" key="3">
    <source>
        <dbReference type="ARBA" id="ARBA00004556"/>
    </source>
</evidence>
<dbReference type="Pfam" id="PF01302">
    <property type="entry name" value="CAP_GLY"/>
    <property type="match status" value="3"/>
</dbReference>
<evidence type="ECO:0000313" key="16">
    <source>
        <dbReference type="Proteomes" id="UP000695022"/>
    </source>
</evidence>
<protein>
    <recommendedName>
        <fullName evidence="5">ubiquitinyl hydrolase 1</fullName>
        <ecNumber evidence="5">3.4.19.12</ecNumber>
    </recommendedName>
</protein>
<proteinExistence type="inferred from homology"/>
<dbReference type="PANTHER" id="PTHR11830">
    <property type="entry name" value="40S RIBOSOMAL PROTEIN S3A"/>
    <property type="match status" value="1"/>
</dbReference>
<keyword evidence="9" id="KW-0479">Metal-binding</keyword>
<keyword evidence="12" id="KW-0788">Thiol protease</keyword>
<dbReference type="EC" id="3.4.19.12" evidence="5"/>
<comment type="subcellular location">
    <subcellularLocation>
        <location evidence="2">Cytoplasm</location>
        <location evidence="2">Cytoskeleton</location>
        <location evidence="2">Microtubule organizing center</location>
        <location evidence="2">Centrosome</location>
    </subcellularLocation>
    <subcellularLocation>
        <location evidence="3">Cytoplasm</location>
        <location evidence="3">Perinuclear region</location>
    </subcellularLocation>
</comment>
<dbReference type="Proteomes" id="UP000695022">
    <property type="component" value="Unplaced"/>
</dbReference>
<accession>A0ABM1DZM4</accession>
<keyword evidence="11" id="KW-0378">Hydrolase</keyword>
<evidence type="ECO:0000259" key="15">
    <source>
        <dbReference type="PROSITE" id="PS50245"/>
    </source>
</evidence>
<evidence type="ECO:0000256" key="7">
    <source>
        <dbReference type="ARBA" id="ARBA00022553"/>
    </source>
</evidence>
<comment type="catalytic activity">
    <reaction evidence="1">
        <text>Thiol-dependent hydrolysis of ester, thioester, amide, peptide and isopeptide bonds formed by the C-terminal Gly of ubiquitin (a 76-residue protein attached to proteins as an intracellular targeting signal).</text>
        <dbReference type="EC" id="3.4.19.12"/>
    </reaction>
</comment>
<keyword evidence="16" id="KW-1185">Reference proteome</keyword>
<feature type="domain" description="CAP-Gly" evidence="15">
    <location>
        <begin position="148"/>
        <end position="195"/>
    </location>
</feature>
<reference evidence="17" key="1">
    <citation type="submission" date="2025-08" db="UniProtKB">
        <authorList>
            <consortium name="RefSeq"/>
        </authorList>
    </citation>
    <scope>IDENTIFICATION</scope>
</reference>
<evidence type="ECO:0000256" key="5">
    <source>
        <dbReference type="ARBA" id="ARBA00012759"/>
    </source>
</evidence>
<dbReference type="SUPFAM" id="SSF54001">
    <property type="entry name" value="Cysteine proteinases"/>
    <property type="match status" value="1"/>
</dbReference>
<dbReference type="PROSITE" id="PS50235">
    <property type="entry name" value="USP_3"/>
    <property type="match status" value="1"/>
</dbReference>
<dbReference type="InterPro" id="IPR038765">
    <property type="entry name" value="Papain-like_cys_pep_sf"/>
</dbReference>
<dbReference type="Pfam" id="PF00443">
    <property type="entry name" value="UCH"/>
    <property type="match status" value="1"/>
</dbReference>
<dbReference type="PROSITE" id="PS50245">
    <property type="entry name" value="CAP_GLY_2"/>
    <property type="match status" value="1"/>
</dbReference>
<dbReference type="InterPro" id="IPR001394">
    <property type="entry name" value="Peptidase_C19_UCH"/>
</dbReference>
<evidence type="ECO:0000256" key="12">
    <source>
        <dbReference type="ARBA" id="ARBA00022807"/>
    </source>
</evidence>
<evidence type="ECO:0000256" key="10">
    <source>
        <dbReference type="ARBA" id="ARBA00022786"/>
    </source>
</evidence>